<dbReference type="InterPro" id="IPR038404">
    <property type="entry name" value="TRAP_DctP_sf"/>
</dbReference>
<evidence type="ECO:0000313" key="3">
    <source>
        <dbReference type="EMBL" id="MBD1549365.1"/>
    </source>
</evidence>
<dbReference type="Pfam" id="PF03480">
    <property type="entry name" value="DctP"/>
    <property type="match status" value="1"/>
</dbReference>
<dbReference type="AlphaFoldDB" id="A0A926P3Z5"/>
<dbReference type="NCBIfam" id="NF037995">
    <property type="entry name" value="TRAP_S1"/>
    <property type="match status" value="1"/>
</dbReference>
<protein>
    <submittedName>
        <fullName evidence="3">TRAP transporter substrate-binding protein</fullName>
    </submittedName>
</protein>
<dbReference type="Proteomes" id="UP000598467">
    <property type="component" value="Unassembled WGS sequence"/>
</dbReference>
<keyword evidence="1 2" id="KW-0732">Signal</keyword>
<evidence type="ECO:0000256" key="1">
    <source>
        <dbReference type="ARBA" id="ARBA00022729"/>
    </source>
</evidence>
<name>A0A926P3Z5_9HYPH</name>
<dbReference type="GO" id="GO:0055085">
    <property type="term" value="P:transmembrane transport"/>
    <property type="evidence" value="ECO:0007669"/>
    <property type="project" value="InterPro"/>
</dbReference>
<dbReference type="Gene3D" id="3.40.190.170">
    <property type="entry name" value="Bacterial extracellular solute-binding protein, family 7"/>
    <property type="match status" value="1"/>
</dbReference>
<comment type="caution">
    <text evidence="3">The sequence shown here is derived from an EMBL/GenBank/DDBJ whole genome shotgun (WGS) entry which is preliminary data.</text>
</comment>
<accession>A0A926P3Z5</accession>
<evidence type="ECO:0000313" key="4">
    <source>
        <dbReference type="Proteomes" id="UP000598467"/>
    </source>
</evidence>
<sequence>MKRILSAAVGFIAATMLSGSVSAQEPEVTLTLHHLLGPKSPAQVHMLEPWAKSVEEASNGRIKIEIYPAMSLGGKPPELYRQARDGVVDIVWTVLGYTPGVFPRTEVFELPTVHRGSAKQTTIAIANSWDMIKDDFKDIKPILIHVHGGQVFHMVDKAVHTPADLEGLKIRTPSRTGGWIIEALGAEPVGMPVPDLPQALSKGVVAGALVPFEIVAPLKLQELTHHTTQGPNSLRFGTSTFMIGMNLDRYNSLPDDLKKVIDDHSMGNIAATYGAVWDNSEAGGKKLIEENSDLITLTDDEYKAFTDKMQPVVDKWVAEADSNGMDGKGMVEAARAAVLAVKD</sequence>
<dbReference type="RefSeq" id="WP_190294054.1">
    <property type="nucleotide sequence ID" value="NZ_JABFCZ010000036.1"/>
</dbReference>
<dbReference type="EMBL" id="JABFCZ010000036">
    <property type="protein sequence ID" value="MBD1549365.1"/>
    <property type="molecule type" value="Genomic_DNA"/>
</dbReference>
<dbReference type="CDD" id="cd13665">
    <property type="entry name" value="PBP2_TRAP_Dctp3_4"/>
    <property type="match status" value="1"/>
</dbReference>
<dbReference type="PANTHER" id="PTHR33376:SF15">
    <property type="entry name" value="BLL6794 PROTEIN"/>
    <property type="match status" value="1"/>
</dbReference>
<dbReference type="PANTHER" id="PTHR33376">
    <property type="match status" value="1"/>
</dbReference>
<gene>
    <name evidence="3" type="ORF">HK439_24160</name>
</gene>
<proteinExistence type="predicted"/>
<feature type="signal peptide" evidence="2">
    <location>
        <begin position="1"/>
        <end position="23"/>
    </location>
</feature>
<dbReference type="InterPro" id="IPR018389">
    <property type="entry name" value="DctP_fam"/>
</dbReference>
<feature type="chain" id="PRO_5036996705" evidence="2">
    <location>
        <begin position="24"/>
        <end position="343"/>
    </location>
</feature>
<reference evidence="3" key="1">
    <citation type="submission" date="2020-05" db="EMBL/GenBank/DDBJ databases">
        <title>Identification of trans-AT polyketide cluster in two marine bacteria, producers of a novel glutaramide-containing polyketide sesbanimide D and analogs.</title>
        <authorList>
            <person name="Kacar D."/>
            <person name="Rodriguez P."/>
            <person name="Canedo L."/>
            <person name="Gonzalez E."/>
            <person name="Galan B."/>
            <person name="De La Calle F."/>
            <person name="Garcia J.L."/>
        </authorList>
    </citation>
    <scope>NUCLEOTIDE SEQUENCE</scope>
    <source>
        <strain evidence="3">PHM038</strain>
    </source>
</reference>
<evidence type="ECO:0000256" key="2">
    <source>
        <dbReference type="SAM" id="SignalP"/>
    </source>
</evidence>
<organism evidence="3 4">
    <name type="scientific">Roseibium aggregatum</name>
    <dbReference type="NCBI Taxonomy" id="187304"/>
    <lineage>
        <taxon>Bacteria</taxon>
        <taxon>Pseudomonadati</taxon>
        <taxon>Pseudomonadota</taxon>
        <taxon>Alphaproteobacteria</taxon>
        <taxon>Hyphomicrobiales</taxon>
        <taxon>Stappiaceae</taxon>
        <taxon>Roseibium</taxon>
    </lineage>
</organism>